<organism evidence="6">
    <name type="scientific">Muribaculaceae bacterium Z82</name>
    <dbReference type="NCBI Taxonomy" id="2304548"/>
    <lineage>
        <taxon>Bacteria</taxon>
        <taxon>Pseudomonadati</taxon>
        <taxon>Bacteroidota</taxon>
        <taxon>Bacteroidia</taxon>
        <taxon>Bacteroidales</taxon>
        <taxon>Muribaculaceae</taxon>
    </lineage>
</organism>
<feature type="chain" id="PRO_5028805632" evidence="4">
    <location>
        <begin position="31"/>
        <end position="574"/>
    </location>
</feature>
<reference evidence="6" key="1">
    <citation type="submission" date="2018-08" db="EMBL/GenBank/DDBJ databases">
        <title>Murine metabolic-syndrome-specific gut microbial biobank.</title>
        <authorList>
            <person name="Liu C."/>
        </authorList>
    </citation>
    <scope>NUCLEOTIDE SEQUENCE [LARGE SCALE GENOMIC DNA]</scope>
    <source>
        <strain evidence="6">Z82</strain>
    </source>
</reference>
<dbReference type="InterPro" id="IPR007921">
    <property type="entry name" value="CHAP_dom"/>
</dbReference>
<gene>
    <name evidence="6" type="ORF">D1639_00205</name>
</gene>
<keyword evidence="1" id="KW-0677">Repeat</keyword>
<dbReference type="Pfam" id="PF05257">
    <property type="entry name" value="CHAP"/>
    <property type="match status" value="1"/>
</dbReference>
<sequence length="574" mass="62863">MGKTEGSFREWFRLPGAVLAISLVMATALAAPCGSAMADEPTASPGDLDGAAATAPVPDSAGGSDGENPGSGESDAGEAAPGRVQDGDRWRYRMADGAFVASCWLQLDGKWYHFGEDGFAQTGWLSDGGQRYYLDPAEDGAMRTGWYKVGGEWMWSDADGAWHANSWQRDGRGWWLRFGDGSYPASSWQLVDGKWYLFDGSGYMLTGWVLSSGSWYYLAPSGAMETGWQSVDGAWYYLDPAEGGAMATGWFDDGGTWYYLDGSGSMRTGWVLSGGSWYHLAPSGAMETGWQSVDGGWYYLDPVDGDMKTGWLALDDDWYYLNRAGDGIEGLMRVGSIPSGGAIYIADESGRLSKDVGWKSVGGVWYYVLEDGIAHLGWLRDDSLWYYLAPSDGAMATDWALVGGVWYRFNGSGSLNAAESVIYQAESEIRANPFIDGRKYEDALMQAGGTLTYDRRGLWCVNFLWWCFHRIGMESELWGETGLQVDPDYLAQEAKAMGQYSTDMSGIRRGDIVFSYWSSWRPGIEVSHGAIVLGVNGSRMTIAEGNVGSPSLRVTTVDLYSDEFRGYFRPAYAS</sequence>
<dbReference type="Pfam" id="PF19127">
    <property type="entry name" value="Choline_bind_3"/>
    <property type="match status" value="3"/>
</dbReference>
<dbReference type="SUPFAM" id="SSF69360">
    <property type="entry name" value="Cell wall binding repeat"/>
    <property type="match status" value="3"/>
</dbReference>
<feature type="domain" description="Peptidase C51" evidence="5">
    <location>
        <begin position="455"/>
        <end position="546"/>
    </location>
</feature>
<evidence type="ECO:0000256" key="2">
    <source>
        <dbReference type="PROSITE-ProRule" id="PRU00591"/>
    </source>
</evidence>
<feature type="repeat" description="Cell wall-binding" evidence="2">
    <location>
        <begin position="205"/>
        <end position="224"/>
    </location>
</feature>
<accession>A0A7C9JC95</accession>
<proteinExistence type="predicted"/>
<dbReference type="PROSITE" id="PS51170">
    <property type="entry name" value="CW"/>
    <property type="match status" value="3"/>
</dbReference>
<feature type="signal peptide" evidence="4">
    <location>
        <begin position="1"/>
        <end position="30"/>
    </location>
</feature>
<evidence type="ECO:0000259" key="5">
    <source>
        <dbReference type="Pfam" id="PF05257"/>
    </source>
</evidence>
<feature type="repeat" description="Cell wall-binding" evidence="2">
    <location>
        <begin position="247"/>
        <end position="266"/>
    </location>
</feature>
<evidence type="ECO:0000256" key="1">
    <source>
        <dbReference type="ARBA" id="ARBA00022737"/>
    </source>
</evidence>
<dbReference type="Pfam" id="PF01473">
    <property type="entry name" value="Choline_bind_1"/>
    <property type="match status" value="6"/>
</dbReference>
<name>A0A7C9JC95_9BACT</name>
<dbReference type="InterPro" id="IPR018337">
    <property type="entry name" value="Cell_wall/Cho-bd_repeat"/>
</dbReference>
<feature type="region of interest" description="Disordered" evidence="3">
    <location>
        <begin position="36"/>
        <end position="84"/>
    </location>
</feature>
<keyword evidence="4" id="KW-0732">Signal</keyword>
<dbReference type="AlphaFoldDB" id="A0A7C9JC95"/>
<feature type="repeat" description="Cell wall-binding" evidence="2">
    <location>
        <begin position="185"/>
        <end position="204"/>
    </location>
</feature>
<evidence type="ECO:0000256" key="3">
    <source>
        <dbReference type="SAM" id="MobiDB-lite"/>
    </source>
</evidence>
<evidence type="ECO:0000313" key="6">
    <source>
        <dbReference type="EMBL" id="NBI33481.1"/>
    </source>
</evidence>
<evidence type="ECO:0000256" key="4">
    <source>
        <dbReference type="SAM" id="SignalP"/>
    </source>
</evidence>
<comment type="caution">
    <text evidence="6">The sequence shown here is derived from an EMBL/GenBank/DDBJ whole genome shotgun (WGS) entry which is preliminary data.</text>
</comment>
<dbReference type="Gene3D" id="2.10.270.10">
    <property type="entry name" value="Cholin Binding"/>
    <property type="match status" value="5"/>
</dbReference>
<dbReference type="EMBL" id="QWKH01000001">
    <property type="protein sequence ID" value="NBI33481.1"/>
    <property type="molecule type" value="Genomic_DNA"/>
</dbReference>
<protein>
    <submittedName>
        <fullName evidence="6">N-acetylmuramoyl-L-alanine amidase family protein</fullName>
    </submittedName>
</protein>